<reference evidence="1 2" key="1">
    <citation type="journal article" date="2019" name="Nat. Ecol. Evol.">
        <title>Megaphylogeny resolves global patterns of mushroom evolution.</title>
        <authorList>
            <person name="Varga T."/>
            <person name="Krizsan K."/>
            <person name="Foldi C."/>
            <person name="Dima B."/>
            <person name="Sanchez-Garcia M."/>
            <person name="Sanchez-Ramirez S."/>
            <person name="Szollosi G.J."/>
            <person name="Szarkandi J.G."/>
            <person name="Papp V."/>
            <person name="Albert L."/>
            <person name="Andreopoulos W."/>
            <person name="Angelini C."/>
            <person name="Antonin V."/>
            <person name="Barry K.W."/>
            <person name="Bougher N.L."/>
            <person name="Buchanan P."/>
            <person name="Buyck B."/>
            <person name="Bense V."/>
            <person name="Catcheside P."/>
            <person name="Chovatia M."/>
            <person name="Cooper J."/>
            <person name="Damon W."/>
            <person name="Desjardin D."/>
            <person name="Finy P."/>
            <person name="Geml J."/>
            <person name="Haridas S."/>
            <person name="Hughes K."/>
            <person name="Justo A."/>
            <person name="Karasinski D."/>
            <person name="Kautmanova I."/>
            <person name="Kiss B."/>
            <person name="Kocsube S."/>
            <person name="Kotiranta H."/>
            <person name="LaButti K.M."/>
            <person name="Lechner B.E."/>
            <person name="Liimatainen K."/>
            <person name="Lipzen A."/>
            <person name="Lukacs Z."/>
            <person name="Mihaltcheva S."/>
            <person name="Morgado L.N."/>
            <person name="Niskanen T."/>
            <person name="Noordeloos M.E."/>
            <person name="Ohm R.A."/>
            <person name="Ortiz-Santana B."/>
            <person name="Ovrebo C."/>
            <person name="Racz N."/>
            <person name="Riley R."/>
            <person name="Savchenko A."/>
            <person name="Shiryaev A."/>
            <person name="Soop K."/>
            <person name="Spirin V."/>
            <person name="Szebenyi C."/>
            <person name="Tomsovsky M."/>
            <person name="Tulloss R.E."/>
            <person name="Uehling J."/>
            <person name="Grigoriev I.V."/>
            <person name="Vagvolgyi C."/>
            <person name="Papp T."/>
            <person name="Martin F.M."/>
            <person name="Miettinen O."/>
            <person name="Hibbett D.S."/>
            <person name="Nagy L.G."/>
        </authorList>
    </citation>
    <scope>NUCLEOTIDE SEQUENCE [LARGE SCALE GENOMIC DNA]</scope>
    <source>
        <strain evidence="1 2">NL-1719</strain>
    </source>
</reference>
<accession>A0ACD3ABS5</accession>
<evidence type="ECO:0000313" key="2">
    <source>
        <dbReference type="Proteomes" id="UP000308600"/>
    </source>
</evidence>
<dbReference type="EMBL" id="ML208542">
    <property type="protein sequence ID" value="TFK63069.1"/>
    <property type="molecule type" value="Genomic_DNA"/>
</dbReference>
<protein>
    <submittedName>
        <fullName evidence="1">Uncharacterized protein</fullName>
    </submittedName>
</protein>
<evidence type="ECO:0000313" key="1">
    <source>
        <dbReference type="EMBL" id="TFK63069.1"/>
    </source>
</evidence>
<gene>
    <name evidence="1" type="ORF">BDN72DRAFT_339189</name>
</gene>
<name>A0ACD3ABS5_9AGAR</name>
<sequence>MTNSFLRCHLKLSLDSIAWKWLRNRMDIYIRRHMDISAFAPPATRQKEAFERVYNDILNDDKIVARFFPDRTRETDLKLLRQNIGIRTNELRTSKKRLVKLDRMRQNGSANRGNLSNIESDWDSDAEKEGVTTTKRPKRRAVVSDRESLSDEVVGLSFPSARKTTKKAKVAAPKAVESLDNPELLAVSSRSESVNPYASTPPNSVLAPEPPAEQAQPLRTIFSSAVDIATDELYQFLSTVCNPPIPHLYADLTRFGCGIEHIRAMGTWSESRLSSVLGTIRVQTMPRGLMVGVSNDEGIEEAVRAEEGPLVNYTDGKTTLMDWEVLKYHILRI</sequence>
<keyword evidence="2" id="KW-1185">Reference proteome</keyword>
<organism evidence="1 2">
    <name type="scientific">Pluteus cervinus</name>
    <dbReference type="NCBI Taxonomy" id="181527"/>
    <lineage>
        <taxon>Eukaryota</taxon>
        <taxon>Fungi</taxon>
        <taxon>Dikarya</taxon>
        <taxon>Basidiomycota</taxon>
        <taxon>Agaricomycotina</taxon>
        <taxon>Agaricomycetes</taxon>
        <taxon>Agaricomycetidae</taxon>
        <taxon>Agaricales</taxon>
        <taxon>Pluteineae</taxon>
        <taxon>Pluteaceae</taxon>
        <taxon>Pluteus</taxon>
    </lineage>
</organism>
<proteinExistence type="predicted"/>
<dbReference type="Proteomes" id="UP000308600">
    <property type="component" value="Unassembled WGS sequence"/>
</dbReference>